<dbReference type="Proteomes" id="UP001500339">
    <property type="component" value="Unassembled WGS sequence"/>
</dbReference>
<accession>A0ABP3TT29</accession>
<evidence type="ECO:0000313" key="2">
    <source>
        <dbReference type="Proteomes" id="UP001500339"/>
    </source>
</evidence>
<name>A0ABP3TT29_9CLOT</name>
<dbReference type="Pfam" id="PF10865">
    <property type="entry name" value="DUF2703"/>
    <property type="match status" value="1"/>
</dbReference>
<keyword evidence="2" id="KW-1185">Reference proteome</keyword>
<evidence type="ECO:0008006" key="3">
    <source>
        <dbReference type="Google" id="ProtNLM"/>
    </source>
</evidence>
<sequence>MGSDSSSCCSSNNSCCSPRAEKKIITIDFLYLDLSVCERCQGAENNLDKAIDEVSGVLKAAGFEIIVNKINVISKELAIKYEFLSSPTIRINGNDIELEVKESSCKECGDLCGDDVDCRIWMHEGVEYNEPPKEMIINAILKEVYGDRKADTVKKGEYVLPYDLQVFFDGLNNK</sequence>
<dbReference type="EMBL" id="BAAACF010000001">
    <property type="protein sequence ID" value="GAA0717038.1"/>
    <property type="molecule type" value="Genomic_DNA"/>
</dbReference>
<dbReference type="InterPro" id="IPR021219">
    <property type="entry name" value="DUF2703"/>
</dbReference>
<evidence type="ECO:0000313" key="1">
    <source>
        <dbReference type="EMBL" id="GAA0717038.1"/>
    </source>
</evidence>
<organism evidence="1 2">
    <name type="scientific">Clostridium malenominatum</name>
    <dbReference type="NCBI Taxonomy" id="1539"/>
    <lineage>
        <taxon>Bacteria</taxon>
        <taxon>Bacillati</taxon>
        <taxon>Bacillota</taxon>
        <taxon>Clostridia</taxon>
        <taxon>Eubacteriales</taxon>
        <taxon>Clostridiaceae</taxon>
        <taxon>Clostridium</taxon>
    </lineage>
</organism>
<protein>
    <recommendedName>
        <fullName evidence="3">Ferredoxin</fullName>
    </recommendedName>
</protein>
<gene>
    <name evidence="1" type="ORF">GCM10008905_02200</name>
</gene>
<proteinExistence type="predicted"/>
<comment type="caution">
    <text evidence="1">The sequence shown here is derived from an EMBL/GenBank/DDBJ whole genome shotgun (WGS) entry which is preliminary data.</text>
</comment>
<reference evidence="2" key="1">
    <citation type="journal article" date="2019" name="Int. J. Syst. Evol. Microbiol.">
        <title>The Global Catalogue of Microorganisms (GCM) 10K type strain sequencing project: providing services to taxonomists for standard genome sequencing and annotation.</title>
        <authorList>
            <consortium name="The Broad Institute Genomics Platform"/>
            <consortium name="The Broad Institute Genome Sequencing Center for Infectious Disease"/>
            <person name="Wu L."/>
            <person name="Ma J."/>
        </authorList>
    </citation>
    <scope>NUCLEOTIDE SEQUENCE [LARGE SCALE GENOMIC DNA]</scope>
    <source>
        <strain evidence="2">JCM 1405</strain>
    </source>
</reference>
<dbReference type="RefSeq" id="WP_343765543.1">
    <property type="nucleotide sequence ID" value="NZ_BAAACF010000001.1"/>
</dbReference>